<evidence type="ECO:0000259" key="1">
    <source>
        <dbReference type="Pfam" id="PF03372"/>
    </source>
</evidence>
<sequence>MLAKIMTFNLRLNVEIDGENAWPHRVKAAAEAIKRHDADIVGIQEGLLAMIWDLEPLLPEYAWVGEGREGGEEGEYSAILYKKSKWSAGEVGHFSLSETPEKLGAMSWDTACTRMCTWARFKSADGAEFVAFNTHLDHISDEAQTKGMELIRERIERFRQQTGLSVVLTGDFNVYPEHAVVSGLERAGYRNAYSVLEEGSRGVGRTFHEFLGGEPGEPIDYVFASPDLEIVSVEVDRGQYDGRYPSDHYPVTAVVSKG</sequence>
<protein>
    <submittedName>
        <fullName evidence="2">Endonuclease/exonuclease/phosphatase family metal-dependent hydrolase</fullName>
    </submittedName>
</protein>
<keyword evidence="3" id="KW-1185">Reference proteome</keyword>
<comment type="caution">
    <text evidence="2">The sequence shown here is derived from an EMBL/GenBank/DDBJ whole genome shotgun (WGS) entry which is preliminary data.</text>
</comment>
<evidence type="ECO:0000313" key="3">
    <source>
        <dbReference type="Proteomes" id="UP000256977"/>
    </source>
</evidence>
<dbReference type="Gene3D" id="3.60.10.10">
    <property type="entry name" value="Endonuclease/exonuclease/phosphatase"/>
    <property type="match status" value="1"/>
</dbReference>
<dbReference type="RefSeq" id="WP_116059878.1">
    <property type="nucleotide sequence ID" value="NZ_QRDZ01000004.1"/>
</dbReference>
<organism evidence="2 3">
    <name type="scientific">Cohnella phaseoli</name>
    <dbReference type="NCBI Taxonomy" id="456490"/>
    <lineage>
        <taxon>Bacteria</taxon>
        <taxon>Bacillati</taxon>
        <taxon>Bacillota</taxon>
        <taxon>Bacilli</taxon>
        <taxon>Bacillales</taxon>
        <taxon>Paenibacillaceae</taxon>
        <taxon>Cohnella</taxon>
    </lineage>
</organism>
<dbReference type="PANTHER" id="PTHR12121:SF36">
    <property type="entry name" value="ENDONUCLEASE_EXONUCLEASE_PHOSPHATASE DOMAIN-CONTAINING PROTEIN"/>
    <property type="match status" value="1"/>
</dbReference>
<dbReference type="InterPro" id="IPR050410">
    <property type="entry name" value="CCR4/nocturin_mRNA_transcr"/>
</dbReference>
<accession>A0A3D9KH30</accession>
<gene>
    <name evidence="2" type="ORF">DFP98_104162</name>
</gene>
<keyword evidence="2" id="KW-0255">Endonuclease</keyword>
<reference evidence="2 3" key="1">
    <citation type="submission" date="2018-07" db="EMBL/GenBank/DDBJ databases">
        <title>Genomic Encyclopedia of Type Strains, Phase III (KMG-III): the genomes of soil and plant-associated and newly described type strains.</title>
        <authorList>
            <person name="Whitman W."/>
        </authorList>
    </citation>
    <scope>NUCLEOTIDE SEQUENCE [LARGE SCALE GENOMIC DNA]</scope>
    <source>
        <strain evidence="2 3">CECT 7287</strain>
    </source>
</reference>
<dbReference type="EMBL" id="QRDZ01000004">
    <property type="protein sequence ID" value="RED85457.1"/>
    <property type="molecule type" value="Genomic_DNA"/>
</dbReference>
<proteinExistence type="predicted"/>
<dbReference type="CDD" id="cd09083">
    <property type="entry name" value="EEP-1"/>
    <property type="match status" value="1"/>
</dbReference>
<evidence type="ECO:0000313" key="2">
    <source>
        <dbReference type="EMBL" id="RED85457.1"/>
    </source>
</evidence>
<feature type="domain" description="Endonuclease/exonuclease/phosphatase" evidence="1">
    <location>
        <begin position="6"/>
        <end position="248"/>
    </location>
</feature>
<dbReference type="AlphaFoldDB" id="A0A3D9KH30"/>
<keyword evidence="2" id="KW-0269">Exonuclease</keyword>
<dbReference type="SUPFAM" id="SSF56219">
    <property type="entry name" value="DNase I-like"/>
    <property type="match status" value="1"/>
</dbReference>
<dbReference type="GO" id="GO:0000175">
    <property type="term" value="F:3'-5'-RNA exonuclease activity"/>
    <property type="evidence" value="ECO:0007669"/>
    <property type="project" value="TreeGrafter"/>
</dbReference>
<dbReference type="InterPro" id="IPR036691">
    <property type="entry name" value="Endo/exonu/phosph_ase_sf"/>
</dbReference>
<name>A0A3D9KH30_9BACL</name>
<keyword evidence="2" id="KW-0540">Nuclease</keyword>
<keyword evidence="2" id="KW-0378">Hydrolase</keyword>
<dbReference type="PANTHER" id="PTHR12121">
    <property type="entry name" value="CARBON CATABOLITE REPRESSOR PROTEIN 4"/>
    <property type="match status" value="1"/>
</dbReference>
<dbReference type="InterPro" id="IPR005135">
    <property type="entry name" value="Endo/exonuclease/phosphatase"/>
</dbReference>
<dbReference type="OrthoDB" id="9793162at2"/>
<dbReference type="Pfam" id="PF03372">
    <property type="entry name" value="Exo_endo_phos"/>
    <property type="match status" value="1"/>
</dbReference>
<dbReference type="GO" id="GO:0004519">
    <property type="term" value="F:endonuclease activity"/>
    <property type="evidence" value="ECO:0007669"/>
    <property type="project" value="UniProtKB-KW"/>
</dbReference>
<dbReference type="Proteomes" id="UP000256977">
    <property type="component" value="Unassembled WGS sequence"/>
</dbReference>